<feature type="domain" description="PARP catalytic" evidence="7">
    <location>
        <begin position="818"/>
        <end position="988"/>
    </location>
</feature>
<feature type="compositionally biased region" description="Polar residues" evidence="6">
    <location>
        <begin position="261"/>
        <end position="280"/>
    </location>
</feature>
<accession>A0ABQ9XGX6</accession>
<evidence type="ECO:0000256" key="2">
    <source>
        <dbReference type="ARBA" id="ARBA00022676"/>
    </source>
</evidence>
<comment type="caution">
    <text evidence="8">The sequence shown here is derived from an EMBL/GenBank/DDBJ whole genome shotgun (WGS) entry which is preliminary data.</text>
</comment>
<dbReference type="SUPFAM" id="SSF56399">
    <property type="entry name" value="ADP-ribosylation"/>
    <property type="match status" value="1"/>
</dbReference>
<dbReference type="InterPro" id="IPR050800">
    <property type="entry name" value="ARTD/PARP"/>
</dbReference>
<dbReference type="PANTHER" id="PTHR10459">
    <property type="entry name" value="DNA LIGASE"/>
    <property type="match status" value="1"/>
</dbReference>
<dbReference type="EMBL" id="JARBJD010000114">
    <property type="protein sequence ID" value="KAK2951711.1"/>
    <property type="molecule type" value="Genomic_DNA"/>
</dbReference>
<dbReference type="PANTHER" id="PTHR10459:SF60">
    <property type="entry name" value="POLY [ADP-RIBOSE] POLYMERASE 2"/>
    <property type="match status" value="1"/>
</dbReference>
<dbReference type="InterPro" id="IPR012317">
    <property type="entry name" value="Poly(ADP-ribose)pol_cat_dom"/>
</dbReference>
<gene>
    <name evidence="8" type="ORF">BLNAU_13323</name>
</gene>
<protein>
    <recommendedName>
        <fullName evidence="1">NAD(+) ADP-ribosyltransferase</fullName>
        <ecNumber evidence="1">2.4.2.30</ecNumber>
    </recommendedName>
</protein>
<feature type="compositionally biased region" description="Polar residues" evidence="6">
    <location>
        <begin position="298"/>
        <end position="315"/>
    </location>
</feature>
<evidence type="ECO:0000256" key="5">
    <source>
        <dbReference type="ARBA" id="ARBA00033987"/>
    </source>
</evidence>
<keyword evidence="4" id="KW-0520">NAD</keyword>
<keyword evidence="3" id="KW-0808">Transferase</keyword>
<dbReference type="Proteomes" id="UP001281761">
    <property type="component" value="Unassembled WGS sequence"/>
</dbReference>
<evidence type="ECO:0000256" key="1">
    <source>
        <dbReference type="ARBA" id="ARBA00012020"/>
    </source>
</evidence>
<feature type="region of interest" description="Disordered" evidence="6">
    <location>
        <begin position="247"/>
        <end position="327"/>
    </location>
</feature>
<feature type="region of interest" description="Disordered" evidence="6">
    <location>
        <begin position="604"/>
        <end position="627"/>
    </location>
</feature>
<dbReference type="Pfam" id="PF00644">
    <property type="entry name" value="PARP"/>
    <property type="match status" value="1"/>
</dbReference>
<evidence type="ECO:0000256" key="6">
    <source>
        <dbReference type="SAM" id="MobiDB-lite"/>
    </source>
</evidence>
<evidence type="ECO:0000256" key="4">
    <source>
        <dbReference type="ARBA" id="ARBA00023027"/>
    </source>
</evidence>
<dbReference type="EC" id="2.4.2.30" evidence="1"/>
<evidence type="ECO:0000256" key="3">
    <source>
        <dbReference type="ARBA" id="ARBA00022679"/>
    </source>
</evidence>
<comment type="catalytic activity">
    <reaction evidence="5">
        <text>NAD(+) + (ADP-D-ribosyl)n-acceptor = nicotinamide + (ADP-D-ribosyl)n+1-acceptor + H(+).</text>
        <dbReference type="EC" id="2.4.2.30"/>
    </reaction>
</comment>
<reference evidence="8 9" key="1">
    <citation type="journal article" date="2022" name="bioRxiv">
        <title>Genomics of Preaxostyla Flagellates Illuminates Evolutionary Transitions and the Path Towards Mitochondrial Loss.</title>
        <authorList>
            <person name="Novak L.V.F."/>
            <person name="Treitli S.C."/>
            <person name="Pyrih J."/>
            <person name="Halakuc P."/>
            <person name="Pipaliya S.V."/>
            <person name="Vacek V."/>
            <person name="Brzon O."/>
            <person name="Soukal P."/>
            <person name="Eme L."/>
            <person name="Dacks J.B."/>
            <person name="Karnkowska A."/>
            <person name="Elias M."/>
            <person name="Hampl V."/>
        </authorList>
    </citation>
    <scope>NUCLEOTIDE SEQUENCE [LARGE SCALE GENOMIC DNA]</scope>
    <source>
        <strain evidence="8">NAU3</strain>
        <tissue evidence="8">Gut</tissue>
    </source>
</reference>
<evidence type="ECO:0000259" key="7">
    <source>
        <dbReference type="Pfam" id="PF00644"/>
    </source>
</evidence>
<feature type="compositionally biased region" description="Low complexity" evidence="6">
    <location>
        <begin position="247"/>
        <end position="260"/>
    </location>
</feature>
<feature type="compositionally biased region" description="Acidic residues" evidence="6">
    <location>
        <begin position="616"/>
        <end position="627"/>
    </location>
</feature>
<evidence type="ECO:0000313" key="8">
    <source>
        <dbReference type="EMBL" id="KAK2951711.1"/>
    </source>
</evidence>
<feature type="compositionally biased region" description="Basic and acidic residues" evidence="6">
    <location>
        <begin position="288"/>
        <end position="297"/>
    </location>
</feature>
<organism evidence="8 9">
    <name type="scientific">Blattamonas nauphoetae</name>
    <dbReference type="NCBI Taxonomy" id="2049346"/>
    <lineage>
        <taxon>Eukaryota</taxon>
        <taxon>Metamonada</taxon>
        <taxon>Preaxostyla</taxon>
        <taxon>Oxymonadida</taxon>
        <taxon>Blattamonas</taxon>
    </lineage>
</organism>
<proteinExistence type="predicted"/>
<sequence length="992" mass="111654">MRAFFNKYSSLIDQETGTQFLKLFGKETVNWWGYVDRVEGSDIMMQVANSVSPPFIYTEVRLCQTIAPGYDQPKIPEINSVFWFQASIQNLTNNKITLLALPDRHDRFISIHDFPERLVKNARDAAIKSVALRFVSTDKMQTMDFTGSFDGTYEAITNGIRMPFVLSDPTDPEWTKTIHLDILNQNLINGIFQVINSQYRIIQVTVILTTVVPNHIHTVVQIHSPIANVEIPFHEIVRFSADLSSMTQPSSVSQPSVRSTAQSTETESRPVSKTFSNGQRNFGALKGTSRENRESTPRESSSISLSSTFQPTPGQQKFRRHSPPPDPIPLVTETVKATTAQMSTTVTDARTKAAKLLIERQENYICPITGQIMIEPCSDGHAMFESIAFDQFVEEFNLNPQTLRSKWDLWDKRTHSKQKKKINDYLIKNPDRVQPKSFIDSITVPPPTYRLFKADPIPQLANFPSQMPSGVTYSPVDADPSPEFFLPIPTMVLREKGRKAWSVHVNAKDGRGEQLMQLLLQRKDANGIRLSRKQRRPYLFHLQVKPSDPSIRWLPEKVLENTRFSAIINMNRYSFRIVSFNTIEEAKDMFRREFQKIASASFPVRDGAKPHGEAVQEGDDQTPNMQDDEDEVEEFFEMEEERWAAFKGHLRPEVVQLMKDFADVKGGAKGTHKLIVAHPRDITNAPPRPDKHFPSASMLQQASMLVSMIKRKLAEGAGAEALDGLCDRVSALVAGTADAPDLHANNAANQINNKTKQIVALAYGLTSLIQNPAAEMNEQASTLFIMRMLNFEFSLITNDHPFFNNLKQSILSTFPNGVSEFQVFSMNNPNDNWRVDLTRNVADRALKFHGAPVANWSTIIAVGHQPSGIDRFVSTPNDQTNYGVFFADMLRKANWYAAAAPNTNYRYVAIAEVALGPQHAATISRQVVRCDSYQHDRVIASGARPTGTVKVDGLDLPTGASQDSNSGFNEFIVFSPEQIRLRFMIKYKATKA</sequence>
<keyword evidence="9" id="KW-1185">Reference proteome</keyword>
<evidence type="ECO:0000313" key="9">
    <source>
        <dbReference type="Proteomes" id="UP001281761"/>
    </source>
</evidence>
<keyword evidence="2" id="KW-0328">Glycosyltransferase</keyword>
<dbReference type="Gene3D" id="3.90.228.10">
    <property type="match status" value="1"/>
</dbReference>
<name>A0ABQ9XGX6_9EUKA</name>